<gene>
    <name evidence="18" type="primary">mrdA</name>
    <name evidence="18" type="ORF">M8330_05665</name>
</gene>
<feature type="transmembrane region" description="Helical" evidence="15">
    <location>
        <begin position="38"/>
        <end position="58"/>
    </location>
</feature>
<reference evidence="18" key="1">
    <citation type="submission" date="2022-05" db="EMBL/GenBank/DDBJ databases">
        <authorList>
            <person name="Tuo L."/>
        </authorList>
    </citation>
    <scope>NUCLEOTIDE SEQUENCE</scope>
    <source>
        <strain evidence="18">BSK12Z-4</strain>
    </source>
</reference>
<dbReference type="GO" id="GO:0008658">
    <property type="term" value="F:penicillin binding"/>
    <property type="evidence" value="ECO:0007669"/>
    <property type="project" value="InterPro"/>
</dbReference>
<dbReference type="InterPro" id="IPR012338">
    <property type="entry name" value="Beta-lactam/transpept-like"/>
</dbReference>
<dbReference type="EC" id="3.4.16.4" evidence="18"/>
<dbReference type="NCBIfam" id="TIGR03423">
    <property type="entry name" value="pbp2_mrdA"/>
    <property type="match status" value="1"/>
</dbReference>
<dbReference type="Pfam" id="PF00905">
    <property type="entry name" value="Transpeptidase"/>
    <property type="match status" value="1"/>
</dbReference>
<evidence type="ECO:0000256" key="14">
    <source>
        <dbReference type="SAM" id="MobiDB-lite"/>
    </source>
</evidence>
<dbReference type="Pfam" id="PF03717">
    <property type="entry name" value="PBP_dimer"/>
    <property type="match status" value="1"/>
</dbReference>
<keyword evidence="5" id="KW-0997">Cell inner membrane</keyword>
<evidence type="ECO:0000313" key="18">
    <source>
        <dbReference type="EMBL" id="MCM0619780.1"/>
    </source>
</evidence>
<keyword evidence="6" id="KW-0645">Protease</keyword>
<evidence type="ECO:0000256" key="1">
    <source>
        <dbReference type="ARBA" id="ARBA00004167"/>
    </source>
</evidence>
<keyword evidence="18" id="KW-0121">Carboxypeptidase</keyword>
<dbReference type="AlphaFoldDB" id="A0A9X2IFJ3"/>
<evidence type="ECO:0000256" key="6">
    <source>
        <dbReference type="ARBA" id="ARBA00022670"/>
    </source>
</evidence>
<keyword evidence="4" id="KW-1003">Cell membrane</keyword>
<keyword evidence="11 15" id="KW-1133">Transmembrane helix</keyword>
<organism evidence="18 19">
    <name type="scientific">Nocardioides bruguierae</name>
    <dbReference type="NCBI Taxonomy" id="2945102"/>
    <lineage>
        <taxon>Bacteria</taxon>
        <taxon>Bacillati</taxon>
        <taxon>Actinomycetota</taxon>
        <taxon>Actinomycetes</taxon>
        <taxon>Propionibacteriales</taxon>
        <taxon>Nocardioidaceae</taxon>
        <taxon>Nocardioides</taxon>
    </lineage>
</organism>
<dbReference type="InterPro" id="IPR001460">
    <property type="entry name" value="PCN-bd_Tpept"/>
</dbReference>
<dbReference type="PANTHER" id="PTHR30627">
    <property type="entry name" value="PEPTIDOGLYCAN D,D-TRANSPEPTIDASE"/>
    <property type="match status" value="1"/>
</dbReference>
<proteinExistence type="inferred from homology"/>
<feature type="domain" description="Penicillin-binding protein transpeptidase" evidence="16">
    <location>
        <begin position="323"/>
        <end position="687"/>
    </location>
</feature>
<dbReference type="InterPro" id="IPR017790">
    <property type="entry name" value="Penicillin-binding_protein_2"/>
</dbReference>
<dbReference type="RefSeq" id="WP_250826533.1">
    <property type="nucleotide sequence ID" value="NZ_JAMOIL010000005.1"/>
</dbReference>
<dbReference type="InterPro" id="IPR005311">
    <property type="entry name" value="PBP_dimer"/>
</dbReference>
<keyword evidence="13" id="KW-0961">Cell wall biogenesis/degradation</keyword>
<dbReference type="InterPro" id="IPR050515">
    <property type="entry name" value="Beta-lactam/transpept"/>
</dbReference>
<keyword evidence="12 15" id="KW-0472">Membrane</keyword>
<keyword evidence="9" id="KW-0133">Cell shape</keyword>
<protein>
    <submittedName>
        <fullName evidence="18">Penicillin-binding protein 2</fullName>
        <ecNumber evidence="18">3.4.16.4</ecNumber>
    </submittedName>
</protein>
<dbReference type="Gene3D" id="3.40.710.10">
    <property type="entry name" value="DD-peptidase/beta-lactamase superfamily"/>
    <property type="match status" value="1"/>
</dbReference>
<keyword evidence="10" id="KW-0573">Peptidoglycan synthesis</keyword>
<dbReference type="EMBL" id="JAMOIL010000005">
    <property type="protein sequence ID" value="MCM0619780.1"/>
    <property type="molecule type" value="Genomic_DNA"/>
</dbReference>
<comment type="similarity">
    <text evidence="3">Belongs to the transpeptidase family.</text>
</comment>
<feature type="domain" description="Penicillin-binding protein dimerisation" evidence="17">
    <location>
        <begin position="81"/>
        <end position="271"/>
    </location>
</feature>
<evidence type="ECO:0000256" key="9">
    <source>
        <dbReference type="ARBA" id="ARBA00022960"/>
    </source>
</evidence>
<dbReference type="InterPro" id="IPR036138">
    <property type="entry name" value="PBP_dimer_sf"/>
</dbReference>
<evidence type="ECO:0000256" key="2">
    <source>
        <dbReference type="ARBA" id="ARBA00004236"/>
    </source>
</evidence>
<dbReference type="GO" id="GO:0008360">
    <property type="term" value="P:regulation of cell shape"/>
    <property type="evidence" value="ECO:0007669"/>
    <property type="project" value="UniProtKB-KW"/>
</dbReference>
<evidence type="ECO:0000259" key="17">
    <source>
        <dbReference type="Pfam" id="PF03717"/>
    </source>
</evidence>
<keyword evidence="7 15" id="KW-0812">Transmembrane</keyword>
<feature type="region of interest" description="Disordered" evidence="14">
    <location>
        <begin position="1"/>
        <end position="29"/>
    </location>
</feature>
<evidence type="ECO:0000259" key="16">
    <source>
        <dbReference type="Pfam" id="PF00905"/>
    </source>
</evidence>
<accession>A0A9X2IFJ3</accession>
<dbReference type="SUPFAM" id="SSF56601">
    <property type="entry name" value="beta-lactamase/transpeptidase-like"/>
    <property type="match status" value="1"/>
</dbReference>
<comment type="caution">
    <text evidence="18">The sequence shown here is derived from an EMBL/GenBank/DDBJ whole genome shotgun (WGS) entry which is preliminary data.</text>
</comment>
<evidence type="ECO:0000256" key="10">
    <source>
        <dbReference type="ARBA" id="ARBA00022984"/>
    </source>
</evidence>
<dbReference type="SUPFAM" id="SSF56519">
    <property type="entry name" value="Penicillin binding protein dimerisation domain"/>
    <property type="match status" value="1"/>
</dbReference>
<evidence type="ECO:0000256" key="7">
    <source>
        <dbReference type="ARBA" id="ARBA00022692"/>
    </source>
</evidence>
<evidence type="ECO:0000256" key="5">
    <source>
        <dbReference type="ARBA" id="ARBA00022519"/>
    </source>
</evidence>
<name>A0A9X2IFJ3_9ACTN</name>
<dbReference type="Gene3D" id="3.90.1310.10">
    <property type="entry name" value="Penicillin-binding protein 2a (Domain 2)"/>
    <property type="match status" value="1"/>
</dbReference>
<keyword evidence="19" id="KW-1185">Reference proteome</keyword>
<evidence type="ECO:0000256" key="11">
    <source>
        <dbReference type="ARBA" id="ARBA00022989"/>
    </source>
</evidence>
<evidence type="ECO:0000256" key="13">
    <source>
        <dbReference type="ARBA" id="ARBA00023316"/>
    </source>
</evidence>
<sequence>MSEQLGRVPGPRHPRPGGPPGAVPGDEPRAQRTSRLRIIVIQALVLALFATLLVRLYYLQVVHGEAYHAQAASQSVRDVVTQPSRGLIVDDQGRTLVANRLAWVISVDRPLLGKLGSADRATVLERVADATSQRASRIEKMLVDCGTSGAVAGLCWNGSPYQAVPVATDVKRAVALEISEQPEDYPSVVVEQQSVRSYPSPFGVNLAHVLGYTSAVTSDELDTATEDNDTSVDASSVLGRAGLEKEYDEWLRGLPGTSSVTVDSQGRVLGESGEEEARPGDTLVTSIDARVQSVVEKQLASTIAEARRTFDTVTKKNYVADSGSVVVLEADTGRVVAMASQPTYDPEVWAGGITEKQLRRLYSEAAGTPLLARATQGQFAPGSTWKPFMSAGALTHGYSTDTQLNCSSSFRVGNRDFKNYESGAYGFIGFARALEVSCNTFFYRVGYHFWEKYGSDEGDLTAKDPLVSEAKAFGFGEATGVDLPGEASGRIADRRWKRAYWKSMRSYYCGIARKPQTRSTSDFLYQFASEFCVDGYAYRAGDAANFAIGQGDTLVTPLQLARAYAALANGGTLFAPRIGKAIVGSDGTVIRRIRPKVVGTVDLPQKVLGYLDTALSGVTRQGTMSWRMTGFPLDDVNIRSKTGSAEVYGKQSTSWVASYSDDYVVVMMVSQGGTGSGTSGPAVRKIWEALYGVDGEDVDTDAAAIPGVVQSEGLPVFTDDGSILPPRVASSGKASS</sequence>
<evidence type="ECO:0000256" key="3">
    <source>
        <dbReference type="ARBA" id="ARBA00007171"/>
    </source>
</evidence>
<evidence type="ECO:0000256" key="12">
    <source>
        <dbReference type="ARBA" id="ARBA00023136"/>
    </source>
</evidence>
<dbReference type="PANTHER" id="PTHR30627:SF2">
    <property type="entry name" value="PEPTIDOGLYCAN D,D-TRANSPEPTIDASE MRDA"/>
    <property type="match status" value="1"/>
</dbReference>
<comment type="subcellular location">
    <subcellularLocation>
        <location evidence="2">Cell membrane</location>
    </subcellularLocation>
    <subcellularLocation>
        <location evidence="1">Membrane</location>
        <topology evidence="1">Single-pass membrane protein</topology>
    </subcellularLocation>
</comment>
<dbReference type="GO" id="GO:0005886">
    <property type="term" value="C:plasma membrane"/>
    <property type="evidence" value="ECO:0007669"/>
    <property type="project" value="UniProtKB-SubCell"/>
</dbReference>
<evidence type="ECO:0000256" key="4">
    <source>
        <dbReference type="ARBA" id="ARBA00022475"/>
    </source>
</evidence>
<evidence type="ECO:0000313" key="19">
    <source>
        <dbReference type="Proteomes" id="UP001139485"/>
    </source>
</evidence>
<dbReference type="GO" id="GO:0071555">
    <property type="term" value="P:cell wall organization"/>
    <property type="evidence" value="ECO:0007669"/>
    <property type="project" value="UniProtKB-KW"/>
</dbReference>
<dbReference type="GO" id="GO:0009002">
    <property type="term" value="F:serine-type D-Ala-D-Ala carboxypeptidase activity"/>
    <property type="evidence" value="ECO:0007669"/>
    <property type="project" value="UniProtKB-EC"/>
</dbReference>
<evidence type="ECO:0000256" key="8">
    <source>
        <dbReference type="ARBA" id="ARBA00022801"/>
    </source>
</evidence>
<dbReference type="GO" id="GO:0071972">
    <property type="term" value="F:peptidoglycan L,D-transpeptidase activity"/>
    <property type="evidence" value="ECO:0007669"/>
    <property type="project" value="TreeGrafter"/>
</dbReference>
<dbReference type="GO" id="GO:0009252">
    <property type="term" value="P:peptidoglycan biosynthetic process"/>
    <property type="evidence" value="ECO:0007669"/>
    <property type="project" value="UniProtKB-KW"/>
</dbReference>
<evidence type="ECO:0000256" key="15">
    <source>
        <dbReference type="SAM" id="Phobius"/>
    </source>
</evidence>
<keyword evidence="8 18" id="KW-0378">Hydrolase</keyword>
<dbReference type="GO" id="GO:0006508">
    <property type="term" value="P:proteolysis"/>
    <property type="evidence" value="ECO:0007669"/>
    <property type="project" value="UniProtKB-KW"/>
</dbReference>
<dbReference type="Proteomes" id="UP001139485">
    <property type="component" value="Unassembled WGS sequence"/>
</dbReference>